<evidence type="ECO:0000313" key="1">
    <source>
        <dbReference type="EMBL" id="KHG09948.1"/>
    </source>
</evidence>
<dbReference type="EMBL" id="KN392753">
    <property type="protein sequence ID" value="KHG09948.1"/>
    <property type="molecule type" value="Genomic_DNA"/>
</dbReference>
<reference evidence="2" key="1">
    <citation type="submission" date="2014-09" db="EMBL/GenBank/DDBJ databases">
        <authorList>
            <person name="Mudge J."/>
            <person name="Ramaraj T."/>
            <person name="Lindquist I.E."/>
            <person name="Bharti A.K."/>
            <person name="Sundararajan A."/>
            <person name="Cameron C.T."/>
            <person name="Woodward J.E."/>
            <person name="May G.D."/>
            <person name="Brubaker C."/>
            <person name="Broadhvest J."/>
            <person name="Wilkins T.A."/>
        </authorList>
    </citation>
    <scope>NUCLEOTIDE SEQUENCE</scope>
    <source>
        <strain evidence="2">cv. AKA8401</strain>
    </source>
</reference>
<evidence type="ECO:0000313" key="2">
    <source>
        <dbReference type="Proteomes" id="UP000032142"/>
    </source>
</evidence>
<proteinExistence type="predicted"/>
<dbReference type="AlphaFoldDB" id="A0A0B0N654"/>
<keyword evidence="2" id="KW-1185">Reference proteome</keyword>
<protein>
    <submittedName>
        <fullName evidence="1">Uncharacterized protein</fullName>
    </submittedName>
</protein>
<gene>
    <name evidence="1" type="ORF">F383_13359</name>
</gene>
<organism evidence="1 2">
    <name type="scientific">Gossypium arboreum</name>
    <name type="common">Tree cotton</name>
    <name type="synonym">Gossypium nanking</name>
    <dbReference type="NCBI Taxonomy" id="29729"/>
    <lineage>
        <taxon>Eukaryota</taxon>
        <taxon>Viridiplantae</taxon>
        <taxon>Streptophyta</taxon>
        <taxon>Embryophyta</taxon>
        <taxon>Tracheophyta</taxon>
        <taxon>Spermatophyta</taxon>
        <taxon>Magnoliopsida</taxon>
        <taxon>eudicotyledons</taxon>
        <taxon>Gunneridae</taxon>
        <taxon>Pentapetalae</taxon>
        <taxon>rosids</taxon>
        <taxon>malvids</taxon>
        <taxon>Malvales</taxon>
        <taxon>Malvaceae</taxon>
        <taxon>Malvoideae</taxon>
        <taxon>Gossypium</taxon>
    </lineage>
</organism>
<dbReference type="Proteomes" id="UP000032142">
    <property type="component" value="Unassembled WGS sequence"/>
</dbReference>
<sequence>MLTLELSTGLLTQADSHDISTRCCPHKLTRICNTCRITQPRVGCTTDTQIT</sequence>
<name>A0A0B0N654_GOSAR</name>
<accession>A0A0B0N654</accession>